<dbReference type="AlphaFoldDB" id="A0A810PX79"/>
<dbReference type="Pfam" id="PF02906">
    <property type="entry name" value="Fe_hyd_lg_C"/>
    <property type="match status" value="1"/>
</dbReference>
<feature type="domain" description="4Fe-4S ferredoxin-type" evidence="4">
    <location>
        <begin position="187"/>
        <end position="216"/>
    </location>
</feature>
<dbReference type="SUPFAM" id="SSF54862">
    <property type="entry name" value="4Fe-4S ferredoxins"/>
    <property type="match status" value="1"/>
</dbReference>
<dbReference type="PROSITE" id="PS51379">
    <property type="entry name" value="4FE4S_FER_2"/>
    <property type="match status" value="2"/>
</dbReference>
<dbReference type="PANTHER" id="PTHR11615">
    <property type="entry name" value="NITRATE, FORMATE, IRON DEHYDROGENASE"/>
    <property type="match status" value="1"/>
</dbReference>
<evidence type="ECO:0000259" key="4">
    <source>
        <dbReference type="PROSITE" id="PS51379"/>
    </source>
</evidence>
<gene>
    <name evidence="5" type="ORF">MM35RIKEN_08840</name>
</gene>
<dbReference type="InterPro" id="IPR027631">
    <property type="entry name" value="Mono_FeFe_hydrog"/>
</dbReference>
<name>A0A810PX79_9FIRM</name>
<dbReference type="Gene3D" id="3.40.950.10">
    <property type="entry name" value="Fe-only Hydrogenase (Larger Subunit), Chain L, domain 3"/>
    <property type="match status" value="1"/>
</dbReference>
<dbReference type="InterPro" id="IPR004108">
    <property type="entry name" value="Fe_hydrogenase_lsu_C"/>
</dbReference>
<keyword evidence="6" id="KW-1185">Reference proteome</keyword>
<reference evidence="5" key="1">
    <citation type="submission" date="2020-09" db="EMBL/GenBank/DDBJ databases">
        <title>New species isolated from human feces.</title>
        <authorList>
            <person name="Kitahara M."/>
            <person name="Shigeno Y."/>
            <person name="Shime M."/>
            <person name="Matsumoto Y."/>
            <person name="Nakamura S."/>
            <person name="Motooka D."/>
            <person name="Fukuoka S."/>
            <person name="Nishikawa H."/>
            <person name="Benno Y."/>
        </authorList>
    </citation>
    <scope>NUCLEOTIDE SEQUENCE</scope>
    <source>
        <strain evidence="5">MM35</strain>
    </source>
</reference>
<dbReference type="GO" id="GO:0046872">
    <property type="term" value="F:metal ion binding"/>
    <property type="evidence" value="ECO:0007669"/>
    <property type="project" value="UniProtKB-KW"/>
</dbReference>
<dbReference type="InterPro" id="IPR017896">
    <property type="entry name" value="4Fe4S_Fe-S-bd"/>
</dbReference>
<dbReference type="InterPro" id="IPR009016">
    <property type="entry name" value="Fe_hydrogenase"/>
</dbReference>
<evidence type="ECO:0000256" key="2">
    <source>
        <dbReference type="ARBA" id="ARBA00023004"/>
    </source>
</evidence>
<dbReference type="KEGG" id="vfa:MM35RIKEN_08840"/>
<dbReference type="RefSeq" id="WP_212819640.1">
    <property type="nucleotide sequence ID" value="NZ_AP023415.1"/>
</dbReference>
<dbReference type="SUPFAM" id="SSF53920">
    <property type="entry name" value="Fe-only hydrogenase"/>
    <property type="match status" value="1"/>
</dbReference>
<feature type="domain" description="4Fe-4S ferredoxin-type" evidence="4">
    <location>
        <begin position="141"/>
        <end position="171"/>
    </location>
</feature>
<dbReference type="Gene3D" id="3.30.70.20">
    <property type="match status" value="2"/>
</dbReference>
<evidence type="ECO:0000256" key="1">
    <source>
        <dbReference type="ARBA" id="ARBA00022723"/>
    </source>
</evidence>
<dbReference type="EMBL" id="AP023415">
    <property type="protein sequence ID" value="BCK78692.1"/>
    <property type="molecule type" value="Genomic_DNA"/>
</dbReference>
<accession>A0A810PX79</accession>
<dbReference type="PROSITE" id="PS00198">
    <property type="entry name" value="4FE4S_FER_1"/>
    <property type="match status" value="1"/>
</dbReference>
<dbReference type="InterPro" id="IPR050340">
    <property type="entry name" value="Cytosolic_Fe-S_CAF"/>
</dbReference>
<dbReference type="NCBIfam" id="TIGR04105">
    <property type="entry name" value="FeFe_hydrog_B1"/>
    <property type="match status" value="1"/>
</dbReference>
<keyword evidence="2" id="KW-0408">Iron</keyword>
<dbReference type="Pfam" id="PF12837">
    <property type="entry name" value="Fer4_6"/>
    <property type="match status" value="2"/>
</dbReference>
<proteinExistence type="predicted"/>
<protein>
    <recommendedName>
        <fullName evidence="4">4Fe-4S ferredoxin-type domain-containing protein</fullName>
    </recommendedName>
</protein>
<evidence type="ECO:0000256" key="3">
    <source>
        <dbReference type="ARBA" id="ARBA00023014"/>
    </source>
</evidence>
<dbReference type="InterPro" id="IPR017900">
    <property type="entry name" value="4Fe4S_Fe_S_CS"/>
</dbReference>
<sequence length="513" mass="56472">MRNIYCGIADMRKQVFAEVARLAYEGGDYHRVDKLPHKILPDEPGNERDSIFLERAIVAERIRLAMGHSLRSASHQEPLSDAADKTAIRERYYEPPLINIIKYACHACPDTHYEVSNACQSCLARHCSNACPKGAISFLHGRAEIDQNKCIKCGKCKAACSYQAIIRFERPCQEACGMDAIGKDQYGRAEINYDKCVSCGMCLVNCPFGAIVDKSQLFQLIHAIRGGDKVVAVIAPAFWGQFGENVTPGQIVEAMKILGFQSVKEVAIGADLCAIEEAEEFMACVPAKQPYMATSCCPAWSVMAKKEFPGAAPYISMTMTPMVLTARLQKKRDPDCKVAFIGPCAAKKLEACRRSVRSDVDFVLTFEELRGMMEAKDIDFTQISDVPANYEASAPGVGFAASGGVAKAVEDVIHRLEPDREVKTVYAEGLRECRKMLRIARTGKYDGYLLEGMACPGGCIAGAGTIQPPEKSRRVLEQYKASAPKGNPLDSDYKEDLYLLHGGEDDWSFVGRH</sequence>
<evidence type="ECO:0000313" key="5">
    <source>
        <dbReference type="EMBL" id="BCK78692.1"/>
    </source>
</evidence>
<keyword evidence="3" id="KW-0411">Iron-sulfur</keyword>
<dbReference type="GO" id="GO:0051536">
    <property type="term" value="F:iron-sulfur cluster binding"/>
    <property type="evidence" value="ECO:0007669"/>
    <property type="project" value="UniProtKB-KW"/>
</dbReference>
<dbReference type="Proteomes" id="UP000681343">
    <property type="component" value="Chromosome"/>
</dbReference>
<keyword evidence="1" id="KW-0479">Metal-binding</keyword>
<organism evidence="5 6">
    <name type="scientific">Vescimonas fastidiosa</name>
    <dbReference type="NCBI Taxonomy" id="2714353"/>
    <lineage>
        <taxon>Bacteria</taxon>
        <taxon>Bacillati</taxon>
        <taxon>Bacillota</taxon>
        <taxon>Clostridia</taxon>
        <taxon>Eubacteriales</taxon>
        <taxon>Oscillospiraceae</taxon>
        <taxon>Vescimonas</taxon>
    </lineage>
</organism>
<evidence type="ECO:0000313" key="6">
    <source>
        <dbReference type="Proteomes" id="UP000681343"/>
    </source>
</evidence>